<comment type="caution">
    <text evidence="1">The sequence shown here is derived from an EMBL/GenBank/DDBJ whole genome shotgun (WGS) entry which is preliminary data.</text>
</comment>
<reference evidence="1 2" key="1">
    <citation type="submission" date="2016-08" db="EMBL/GenBank/DDBJ databases">
        <authorList>
            <person name="Seilhamer J.J."/>
        </authorList>
    </citation>
    <scope>NUCLEOTIDE SEQUENCE [LARGE SCALE GENOMIC DNA]</scope>
    <source>
        <strain evidence="1 2">KCTC 42603</strain>
    </source>
</reference>
<sequence length="89" mass="10361">MLKSDSVGCASPVYYYSDQRPIYRRHFSEHASLLQLADEVTNHTFFNANHYKHLVNIEFTHYPKCPSVANNFFVILTIKLRKKLSELGV</sequence>
<keyword evidence="2" id="KW-1185">Reference proteome</keyword>
<dbReference type="EMBL" id="MDHN01000021">
    <property type="protein sequence ID" value="OFC70837.1"/>
    <property type="molecule type" value="Genomic_DNA"/>
</dbReference>
<dbReference type="Proteomes" id="UP000175691">
    <property type="component" value="Unassembled WGS sequence"/>
</dbReference>
<accession>A0A1E7ZBF0</accession>
<organism evidence="1 2">
    <name type="scientific">Alteromonas confluentis</name>
    <dbReference type="NCBI Taxonomy" id="1656094"/>
    <lineage>
        <taxon>Bacteria</taxon>
        <taxon>Pseudomonadati</taxon>
        <taxon>Pseudomonadota</taxon>
        <taxon>Gammaproteobacteria</taxon>
        <taxon>Alteromonadales</taxon>
        <taxon>Alteromonadaceae</taxon>
        <taxon>Alteromonas/Salinimonas group</taxon>
        <taxon>Alteromonas</taxon>
    </lineage>
</organism>
<protein>
    <submittedName>
        <fullName evidence="1">Uncharacterized protein</fullName>
    </submittedName>
</protein>
<gene>
    <name evidence="1" type="ORF">BFC18_10300</name>
</gene>
<evidence type="ECO:0000313" key="1">
    <source>
        <dbReference type="EMBL" id="OFC70837.1"/>
    </source>
</evidence>
<name>A0A1E7ZBF0_9ALTE</name>
<proteinExistence type="predicted"/>
<evidence type="ECO:0000313" key="2">
    <source>
        <dbReference type="Proteomes" id="UP000175691"/>
    </source>
</evidence>
<dbReference type="AlphaFoldDB" id="A0A1E7ZBF0"/>